<evidence type="ECO:0000256" key="1">
    <source>
        <dbReference type="SAM" id="Phobius"/>
    </source>
</evidence>
<dbReference type="InterPro" id="IPR003609">
    <property type="entry name" value="Pan_app"/>
</dbReference>
<feature type="non-terminal residue" evidence="3">
    <location>
        <position position="1"/>
    </location>
</feature>
<reference evidence="3" key="1">
    <citation type="submission" date="2016-03" db="EMBL/GenBank/DDBJ databases">
        <title>Gut transcriptome analysis on engorged females of Ornithodoros mimon (Acari: Argasidae) and phylogenetic inferences of soft ticks.</title>
        <authorList>
            <person name="Landulfo G.A."/>
            <person name="Giovanni D."/>
            <person name="Carvalho E."/>
            <person name="Junqueira-de-Azevedo I."/>
            <person name="Patane J."/>
            <person name="Mendoca R."/>
            <person name="Barros-Battesti D."/>
        </authorList>
    </citation>
    <scope>NUCLEOTIDE SEQUENCE</scope>
    <source>
        <strain evidence="3">Females</strain>
        <tissue evidence="3">Gut</tissue>
    </source>
</reference>
<feature type="domain" description="Apple" evidence="2">
    <location>
        <begin position="33"/>
        <end position="77"/>
    </location>
</feature>
<sequence>IHHTHLRDLADPSRVAKAATQGCVHYSRVFLYDFQKKAGVRSKRPVATTIQNLTAEECAKLCRESAFDCRSFDFCSRGPRAVGTCIQHQAGDATFMDAPMCNSYTYSSDPDAGVLRSANPEPILGYAKGTAAGLAVLLLLIGMGVGVAGIVGYNYYKSKRG</sequence>
<dbReference type="AlphaFoldDB" id="A0A147B803"/>
<keyword evidence="1" id="KW-0812">Transmembrane</keyword>
<keyword evidence="1" id="KW-1133">Transmembrane helix</keyword>
<evidence type="ECO:0000313" key="3">
    <source>
        <dbReference type="EMBL" id="JAR86900.1"/>
    </source>
</evidence>
<dbReference type="Gene3D" id="3.50.4.10">
    <property type="entry name" value="Hepatocyte Growth Factor"/>
    <property type="match status" value="1"/>
</dbReference>
<evidence type="ECO:0000259" key="2">
    <source>
        <dbReference type="Pfam" id="PF00024"/>
    </source>
</evidence>
<dbReference type="EMBL" id="GEIB01001276">
    <property type="protein sequence ID" value="JAR86900.1"/>
    <property type="molecule type" value="Transcribed_RNA"/>
</dbReference>
<feature type="non-terminal residue" evidence="3">
    <location>
        <position position="161"/>
    </location>
</feature>
<proteinExistence type="predicted"/>
<dbReference type="Pfam" id="PF00024">
    <property type="entry name" value="PAN_1"/>
    <property type="match status" value="1"/>
</dbReference>
<organism evidence="3">
    <name type="scientific">Alectorobius mimon</name>
    <dbReference type="NCBI Taxonomy" id="360319"/>
    <lineage>
        <taxon>Eukaryota</taxon>
        <taxon>Metazoa</taxon>
        <taxon>Ecdysozoa</taxon>
        <taxon>Arthropoda</taxon>
        <taxon>Chelicerata</taxon>
        <taxon>Arachnida</taxon>
        <taxon>Acari</taxon>
        <taxon>Parasitiformes</taxon>
        <taxon>Ixodida</taxon>
        <taxon>Ixodoidea</taxon>
        <taxon>Argasidae</taxon>
        <taxon>Ornithodorinae</taxon>
        <taxon>Alectorobius</taxon>
    </lineage>
</organism>
<feature type="transmembrane region" description="Helical" evidence="1">
    <location>
        <begin position="131"/>
        <end position="156"/>
    </location>
</feature>
<accession>A0A147B803</accession>
<name>A0A147B803_9ACAR</name>
<protein>
    <submittedName>
        <fullName evidence="3">Antigen b membrane</fullName>
    </submittedName>
</protein>
<keyword evidence="1" id="KW-0472">Membrane</keyword>